<dbReference type="PANTHER" id="PTHR11829:SF343">
    <property type="entry name" value="FORK-HEAD DOMAIN-CONTAINING PROTEIN"/>
    <property type="match status" value="1"/>
</dbReference>
<reference evidence="7" key="1">
    <citation type="submission" date="2012-12" db="EMBL/GenBank/DDBJ databases">
        <authorList>
            <person name="Hellsten U."/>
            <person name="Grimwood J."/>
            <person name="Chapman J.A."/>
            <person name="Shapiro H."/>
            <person name="Aerts A."/>
            <person name="Otillar R.P."/>
            <person name="Terry A.Y."/>
            <person name="Boore J.L."/>
            <person name="Simakov O."/>
            <person name="Marletaz F."/>
            <person name="Cho S.-J."/>
            <person name="Edsinger-Gonzales E."/>
            <person name="Havlak P."/>
            <person name="Kuo D.-H."/>
            <person name="Larsson T."/>
            <person name="Lv J."/>
            <person name="Arendt D."/>
            <person name="Savage R."/>
            <person name="Osoegawa K."/>
            <person name="de Jong P."/>
            <person name="Lindberg D.R."/>
            <person name="Seaver E.C."/>
            <person name="Weisblat D.A."/>
            <person name="Putnam N.H."/>
            <person name="Grigoriev I.V."/>
            <person name="Rokhsar D.S."/>
        </authorList>
    </citation>
    <scope>NUCLEOTIDE SEQUENCE</scope>
    <source>
        <strain evidence="7">I ESC-2004</strain>
    </source>
</reference>
<evidence type="ECO:0000256" key="1">
    <source>
        <dbReference type="ARBA" id="ARBA00023125"/>
    </source>
</evidence>
<dbReference type="InterPro" id="IPR036390">
    <property type="entry name" value="WH_DNA-bd_sf"/>
</dbReference>
<dbReference type="SMART" id="SM00339">
    <property type="entry name" value="FH"/>
    <property type="match status" value="1"/>
</dbReference>
<dbReference type="STRING" id="283909.R7TWX4"/>
<name>R7TWX4_CAPTE</name>
<evidence type="ECO:0000313" key="6">
    <source>
        <dbReference type="EnsemblMetazoa" id="CapteP207769"/>
    </source>
</evidence>
<reference evidence="6" key="3">
    <citation type="submission" date="2015-06" db="UniProtKB">
        <authorList>
            <consortium name="EnsemblMetazoa"/>
        </authorList>
    </citation>
    <scope>IDENTIFICATION</scope>
</reference>
<dbReference type="InterPro" id="IPR036388">
    <property type="entry name" value="WH-like_DNA-bd_sf"/>
</dbReference>
<dbReference type="HOGENOM" id="CLU_1742309_0_0_1"/>
<dbReference type="GO" id="GO:0030154">
    <property type="term" value="P:cell differentiation"/>
    <property type="evidence" value="ECO:0007669"/>
    <property type="project" value="TreeGrafter"/>
</dbReference>
<feature type="DNA-binding region" description="Fork-head" evidence="2">
    <location>
        <begin position="77"/>
        <end position="146"/>
    </location>
</feature>
<dbReference type="GO" id="GO:0000981">
    <property type="term" value="F:DNA-binding transcription factor activity, RNA polymerase II-specific"/>
    <property type="evidence" value="ECO:0007669"/>
    <property type="project" value="TreeGrafter"/>
</dbReference>
<dbReference type="EnsemblMetazoa" id="CapteT207769">
    <property type="protein sequence ID" value="CapteP207769"/>
    <property type="gene ID" value="CapteG207769"/>
</dbReference>
<proteinExistence type="predicted"/>
<dbReference type="PANTHER" id="PTHR11829">
    <property type="entry name" value="FORKHEAD BOX PROTEIN"/>
    <property type="match status" value="1"/>
</dbReference>
<comment type="subcellular location">
    <subcellularLocation>
        <location evidence="2">Nucleus</location>
    </subcellularLocation>
</comment>
<dbReference type="EMBL" id="AMQN01002087">
    <property type="status" value="NOT_ANNOTATED_CDS"/>
    <property type="molecule type" value="Genomic_DNA"/>
</dbReference>
<reference evidence="5 7" key="2">
    <citation type="journal article" date="2013" name="Nature">
        <title>Insights into bilaterian evolution from three spiralian genomes.</title>
        <authorList>
            <person name="Simakov O."/>
            <person name="Marletaz F."/>
            <person name="Cho S.J."/>
            <person name="Edsinger-Gonzales E."/>
            <person name="Havlak P."/>
            <person name="Hellsten U."/>
            <person name="Kuo D.H."/>
            <person name="Larsson T."/>
            <person name="Lv J."/>
            <person name="Arendt D."/>
            <person name="Savage R."/>
            <person name="Osoegawa K."/>
            <person name="de Jong P."/>
            <person name="Grimwood J."/>
            <person name="Chapman J.A."/>
            <person name="Shapiro H."/>
            <person name="Aerts A."/>
            <person name="Otillar R.P."/>
            <person name="Terry A.Y."/>
            <person name="Boore J.L."/>
            <person name="Grigoriev I.V."/>
            <person name="Lindberg D.R."/>
            <person name="Seaver E.C."/>
            <person name="Weisblat D.A."/>
            <person name="Putnam N.H."/>
            <person name="Rokhsar D.S."/>
        </authorList>
    </citation>
    <scope>NUCLEOTIDE SEQUENCE</scope>
    <source>
        <strain evidence="5 7">I ESC-2004</strain>
    </source>
</reference>
<gene>
    <name evidence="5" type="ORF">CAPTEDRAFT_207769</name>
</gene>
<dbReference type="AlphaFoldDB" id="R7TWX4"/>
<evidence type="ECO:0000256" key="3">
    <source>
        <dbReference type="SAM" id="MobiDB-lite"/>
    </source>
</evidence>
<dbReference type="Pfam" id="PF00250">
    <property type="entry name" value="Forkhead"/>
    <property type="match status" value="1"/>
</dbReference>
<dbReference type="SUPFAM" id="SSF46785">
    <property type="entry name" value="Winged helix' DNA-binding domain"/>
    <property type="match status" value="1"/>
</dbReference>
<keyword evidence="1 2" id="KW-0238">DNA-binding</keyword>
<feature type="compositionally biased region" description="Polar residues" evidence="3">
    <location>
        <begin position="1"/>
        <end position="23"/>
    </location>
</feature>
<organism evidence="5">
    <name type="scientific">Capitella teleta</name>
    <name type="common">Polychaete worm</name>
    <dbReference type="NCBI Taxonomy" id="283909"/>
    <lineage>
        <taxon>Eukaryota</taxon>
        <taxon>Metazoa</taxon>
        <taxon>Spiralia</taxon>
        <taxon>Lophotrochozoa</taxon>
        <taxon>Annelida</taxon>
        <taxon>Polychaeta</taxon>
        <taxon>Sedentaria</taxon>
        <taxon>Scolecida</taxon>
        <taxon>Capitellidae</taxon>
        <taxon>Capitella</taxon>
    </lineage>
</organism>
<feature type="region of interest" description="Disordered" evidence="3">
    <location>
        <begin position="1"/>
        <end position="36"/>
    </location>
</feature>
<dbReference type="InterPro" id="IPR001766">
    <property type="entry name" value="Fork_head_dom"/>
</dbReference>
<dbReference type="Proteomes" id="UP000014760">
    <property type="component" value="Unassembled WGS sequence"/>
</dbReference>
<evidence type="ECO:0000256" key="2">
    <source>
        <dbReference type="PROSITE-ProRule" id="PRU00089"/>
    </source>
</evidence>
<evidence type="ECO:0000313" key="7">
    <source>
        <dbReference type="Proteomes" id="UP000014760"/>
    </source>
</evidence>
<evidence type="ECO:0000313" key="5">
    <source>
        <dbReference type="EMBL" id="ELT98107.1"/>
    </source>
</evidence>
<keyword evidence="7" id="KW-1185">Reference proteome</keyword>
<protein>
    <recommendedName>
        <fullName evidence="4">Fork-head domain-containing protein</fullName>
    </recommendedName>
</protein>
<evidence type="ECO:0000259" key="4">
    <source>
        <dbReference type="PROSITE" id="PS50039"/>
    </source>
</evidence>
<dbReference type="GO" id="GO:0005634">
    <property type="term" value="C:nucleus"/>
    <property type="evidence" value="ECO:0007669"/>
    <property type="project" value="UniProtKB-SubCell"/>
</dbReference>
<dbReference type="OrthoDB" id="5402974at2759"/>
<dbReference type="GO" id="GO:0000978">
    <property type="term" value="F:RNA polymerase II cis-regulatory region sequence-specific DNA binding"/>
    <property type="evidence" value="ECO:0007669"/>
    <property type="project" value="TreeGrafter"/>
</dbReference>
<dbReference type="Gene3D" id="1.10.10.10">
    <property type="entry name" value="Winged helix-like DNA-binding domain superfamily/Winged helix DNA-binding domain"/>
    <property type="match status" value="1"/>
</dbReference>
<dbReference type="EMBL" id="KB308242">
    <property type="protein sequence ID" value="ELT98107.1"/>
    <property type="molecule type" value="Genomic_DNA"/>
</dbReference>
<keyword evidence="2" id="KW-0539">Nucleus</keyword>
<dbReference type="GO" id="GO:0009653">
    <property type="term" value="P:anatomical structure morphogenesis"/>
    <property type="evidence" value="ECO:0007669"/>
    <property type="project" value="TreeGrafter"/>
</dbReference>
<dbReference type="PROSITE" id="PS50039">
    <property type="entry name" value="FORK_HEAD_3"/>
    <property type="match status" value="1"/>
</dbReference>
<dbReference type="InterPro" id="IPR050211">
    <property type="entry name" value="FOX_domain-containing"/>
</dbReference>
<sequence>MDNGVSPSSFNQTNLKHSLTQATDRQKDAKTLKSSSGSGICFSIDDLNDPMNSPDEDEKLYVSSNGRVRLRPLDSGKPPCSYIALAYMTITSSPGKKATSRQIIQSIRERFPYFCKSNKWHISVCHVLFINSCFVKIPQENLDEDGNFKC</sequence>
<feature type="domain" description="Fork-head" evidence="4">
    <location>
        <begin position="77"/>
        <end position="146"/>
    </location>
</feature>
<dbReference type="PRINTS" id="PR00053">
    <property type="entry name" value="FORKHEAD"/>
</dbReference>
<accession>R7TWX4</accession>